<keyword evidence="6" id="KW-0238">DNA-binding</keyword>
<dbReference type="GO" id="GO:0005634">
    <property type="term" value="C:nucleus"/>
    <property type="evidence" value="ECO:0007669"/>
    <property type="project" value="UniProtKB-SubCell"/>
</dbReference>
<dbReference type="InterPro" id="IPR050589">
    <property type="entry name" value="Ikaros_C2H2-ZF"/>
</dbReference>
<dbReference type="Proteomes" id="UP001165740">
    <property type="component" value="Chromosome 15"/>
</dbReference>
<feature type="domain" description="C2H2-type" evidence="10">
    <location>
        <begin position="250"/>
        <end position="277"/>
    </location>
</feature>
<evidence type="ECO:0000313" key="11">
    <source>
        <dbReference type="Proteomes" id="UP001165740"/>
    </source>
</evidence>
<evidence type="ECO:0000256" key="8">
    <source>
        <dbReference type="PROSITE-ProRule" id="PRU00042"/>
    </source>
</evidence>
<name>A0A9W2YYJ7_BIOGL</name>
<dbReference type="InterPro" id="IPR013087">
    <property type="entry name" value="Znf_C2H2_type"/>
</dbReference>
<keyword evidence="2" id="KW-0479">Metal-binding</keyword>
<dbReference type="PANTHER" id="PTHR24404">
    <property type="entry name" value="ZINC FINGER PROTEIN"/>
    <property type="match status" value="1"/>
</dbReference>
<feature type="region of interest" description="Disordered" evidence="9">
    <location>
        <begin position="40"/>
        <end position="69"/>
    </location>
</feature>
<feature type="region of interest" description="Disordered" evidence="9">
    <location>
        <begin position="314"/>
        <end position="359"/>
    </location>
</feature>
<accession>A0A9W2YYJ7</accession>
<dbReference type="OrthoDB" id="3561125at2759"/>
<evidence type="ECO:0000256" key="6">
    <source>
        <dbReference type="ARBA" id="ARBA00023125"/>
    </source>
</evidence>
<keyword evidence="5" id="KW-0862">Zinc</keyword>
<dbReference type="AlphaFoldDB" id="A0A9W2YYJ7"/>
<evidence type="ECO:0000256" key="3">
    <source>
        <dbReference type="ARBA" id="ARBA00022737"/>
    </source>
</evidence>
<dbReference type="PROSITE" id="PS00028">
    <property type="entry name" value="ZINC_FINGER_C2H2_1"/>
    <property type="match status" value="1"/>
</dbReference>
<dbReference type="SMART" id="SM00355">
    <property type="entry name" value="ZnF_C2H2"/>
    <property type="match status" value="4"/>
</dbReference>
<sequence>MSGRDYRMLSSVHLGSIQMVERPNARLLADVDRQFIHPALKPAYGAPDQGRRSSRPEASTSSPGSLQVRPVFPGLPISALSPNMNVLSAAGGVAISGSSTGMMSPFFPYPSLLSATDELKYLSMAQIQAANQAHFVGELTKMKQPMLTKNYLELAMLVCNTFRGKLFPCPHCRYVTDRRNNLKRHVATMHQACDKQLECCGVTFATKASLREHITIFHHNGYSCPFCGRRFCRKALLKRHLSVHSGQKDYTCPHCDYATSHKSNLERHKRIHARLQIMGESGLEDIPRDVNAMFSESGLHSVESHISELERHAPVSQHCVHETEKHHWTDYRNEESVRDSMERTDDPEDCDVDIDDDSEDDEMYDRSLAVEGQGKSFQSPAGHFCDVPKTEHPVNLVTESNARATAAAQLVSRLTHGFAVPLLGRDSTK</sequence>
<evidence type="ECO:0000259" key="10">
    <source>
        <dbReference type="PROSITE" id="PS50157"/>
    </source>
</evidence>
<keyword evidence="11" id="KW-1185">Reference proteome</keyword>
<evidence type="ECO:0000256" key="4">
    <source>
        <dbReference type="ARBA" id="ARBA00022771"/>
    </source>
</evidence>
<gene>
    <name evidence="12" type="primary">LOC106066947</name>
</gene>
<evidence type="ECO:0000256" key="2">
    <source>
        <dbReference type="ARBA" id="ARBA00022723"/>
    </source>
</evidence>
<organism evidence="11 12">
    <name type="scientific">Biomphalaria glabrata</name>
    <name type="common">Bloodfluke planorb</name>
    <name type="synonym">Freshwater snail</name>
    <dbReference type="NCBI Taxonomy" id="6526"/>
    <lineage>
        <taxon>Eukaryota</taxon>
        <taxon>Metazoa</taxon>
        <taxon>Spiralia</taxon>
        <taxon>Lophotrochozoa</taxon>
        <taxon>Mollusca</taxon>
        <taxon>Gastropoda</taxon>
        <taxon>Heterobranchia</taxon>
        <taxon>Euthyneura</taxon>
        <taxon>Panpulmonata</taxon>
        <taxon>Hygrophila</taxon>
        <taxon>Lymnaeoidea</taxon>
        <taxon>Planorbidae</taxon>
        <taxon>Biomphalaria</taxon>
    </lineage>
</organism>
<evidence type="ECO:0000313" key="12">
    <source>
        <dbReference type="RefSeq" id="XP_055867805.1"/>
    </source>
</evidence>
<keyword evidence="3" id="KW-0677">Repeat</keyword>
<dbReference type="PROSITE" id="PS50157">
    <property type="entry name" value="ZINC_FINGER_C2H2_2"/>
    <property type="match status" value="2"/>
</dbReference>
<feature type="compositionally biased region" description="Acidic residues" evidence="9">
    <location>
        <begin position="345"/>
        <end position="359"/>
    </location>
</feature>
<dbReference type="GO" id="GO:0000978">
    <property type="term" value="F:RNA polymerase II cis-regulatory region sequence-specific DNA binding"/>
    <property type="evidence" value="ECO:0007669"/>
    <property type="project" value="TreeGrafter"/>
</dbReference>
<dbReference type="GO" id="GO:0005694">
    <property type="term" value="C:chromosome"/>
    <property type="evidence" value="ECO:0007669"/>
    <property type="project" value="UniProtKB-ARBA"/>
</dbReference>
<dbReference type="GO" id="GO:0006357">
    <property type="term" value="P:regulation of transcription by RNA polymerase II"/>
    <property type="evidence" value="ECO:0007669"/>
    <property type="project" value="TreeGrafter"/>
</dbReference>
<keyword evidence="4 8" id="KW-0863">Zinc-finger</keyword>
<protein>
    <submittedName>
        <fullName evidence="12">Replication initiator 1-like</fullName>
    </submittedName>
</protein>
<keyword evidence="7" id="KW-0539">Nucleus</keyword>
<feature type="domain" description="C2H2-type" evidence="10">
    <location>
        <begin position="222"/>
        <end position="249"/>
    </location>
</feature>
<dbReference type="GO" id="GO:0045893">
    <property type="term" value="P:positive regulation of DNA-templated transcription"/>
    <property type="evidence" value="ECO:0007669"/>
    <property type="project" value="UniProtKB-ARBA"/>
</dbReference>
<dbReference type="GO" id="GO:0008270">
    <property type="term" value="F:zinc ion binding"/>
    <property type="evidence" value="ECO:0007669"/>
    <property type="project" value="UniProtKB-KW"/>
</dbReference>
<dbReference type="GeneID" id="106066947"/>
<dbReference type="PANTHER" id="PTHR24404:SF114">
    <property type="entry name" value="KLUMPFUSS, ISOFORM B-RELATED"/>
    <property type="match status" value="1"/>
</dbReference>
<comment type="subcellular location">
    <subcellularLocation>
        <location evidence="1">Nucleus</location>
    </subcellularLocation>
</comment>
<evidence type="ECO:0000256" key="9">
    <source>
        <dbReference type="SAM" id="MobiDB-lite"/>
    </source>
</evidence>
<feature type="compositionally biased region" description="Polar residues" evidence="9">
    <location>
        <begin position="56"/>
        <end position="65"/>
    </location>
</feature>
<dbReference type="SUPFAM" id="SSF57667">
    <property type="entry name" value="beta-beta-alpha zinc fingers"/>
    <property type="match status" value="2"/>
</dbReference>
<evidence type="ECO:0000256" key="5">
    <source>
        <dbReference type="ARBA" id="ARBA00022833"/>
    </source>
</evidence>
<dbReference type="Pfam" id="PF00096">
    <property type="entry name" value="zf-C2H2"/>
    <property type="match status" value="2"/>
</dbReference>
<dbReference type="Gene3D" id="3.30.160.60">
    <property type="entry name" value="Classic Zinc Finger"/>
    <property type="match status" value="3"/>
</dbReference>
<dbReference type="GO" id="GO:0003700">
    <property type="term" value="F:DNA-binding transcription factor activity"/>
    <property type="evidence" value="ECO:0007669"/>
    <property type="project" value="TreeGrafter"/>
</dbReference>
<dbReference type="InterPro" id="IPR036236">
    <property type="entry name" value="Znf_C2H2_sf"/>
</dbReference>
<dbReference type="FunFam" id="3.30.160.60:FF:001732">
    <property type="entry name" value="Zgc:162936"/>
    <property type="match status" value="1"/>
</dbReference>
<dbReference type="RefSeq" id="XP_055867805.1">
    <property type="nucleotide sequence ID" value="XM_056011830.1"/>
</dbReference>
<evidence type="ECO:0000256" key="7">
    <source>
        <dbReference type="ARBA" id="ARBA00023242"/>
    </source>
</evidence>
<reference evidence="12" key="1">
    <citation type="submission" date="2025-08" db="UniProtKB">
        <authorList>
            <consortium name="RefSeq"/>
        </authorList>
    </citation>
    <scope>IDENTIFICATION</scope>
</reference>
<evidence type="ECO:0000256" key="1">
    <source>
        <dbReference type="ARBA" id="ARBA00004123"/>
    </source>
</evidence>
<dbReference type="Pfam" id="PF13909">
    <property type="entry name" value="zf-H2C2_5"/>
    <property type="match status" value="1"/>
</dbReference>
<proteinExistence type="predicted"/>
<feature type="compositionally biased region" description="Basic and acidic residues" evidence="9">
    <location>
        <begin position="314"/>
        <end position="344"/>
    </location>
</feature>